<proteinExistence type="predicted"/>
<reference evidence="2 3" key="3">
    <citation type="journal article" name="Genome Announc.">
        <title>Improved Draft Genome Sequence of Clostridium pasteurianum Strain ATCC 6013 (DSM 525) Using a Hybrid Next-Generation Sequencing Approach.</title>
        <authorList>
            <person name="Pyne M.E."/>
            <person name="Utturkar S."/>
            <person name="Brown S.D."/>
            <person name="Moo-Young M."/>
            <person name="Chung D.A."/>
            <person name="Chou C.P."/>
        </authorList>
    </citation>
    <scope>NUCLEOTIDE SEQUENCE [LARGE SCALE GENOMIC DNA]</scope>
    <source>
        <strain evidence="2 3">ATCC 6013</strain>
    </source>
</reference>
<sequence length="218" mass="24938">MFNEVAVLVGKDGNTGSVYDSGMIVIYEKKEEGWRVKSKTIFNLSTSNGMGAVREKMLMITEDLGDCSIFLGKRVDGIPYSVLKKSGFVIAEADGNPEEFLDELMEMIIESKEKEAKRRKAQDTVIEPIALEKQGEYFINLERVQNNNPGISSKKILQPFLKNKPFRELKIVCNHIPKWIENELMTLGMKFEVKKLTEGEFEVKVYNQFNDEKTLVNR</sequence>
<dbReference type="AlphaFoldDB" id="A0A0H3J0X4"/>
<reference evidence="1 4" key="1">
    <citation type="journal article" date="2015" name="Genome Announc.">
        <title>Complete Genome Sequence of the Nitrogen-Fixing and Solvent-Producing Clostridium pasteurianum DSM 525.</title>
        <authorList>
            <person name="Poehlein A."/>
            <person name="Grosse-Honebrink A."/>
            <person name="Zhang Y."/>
            <person name="Minton N.P."/>
            <person name="Daniel R."/>
        </authorList>
    </citation>
    <scope>NUCLEOTIDE SEQUENCE [LARGE SCALE GENOMIC DNA]</scope>
    <source>
        <strain evidence="1">DSM 525</strain>
        <strain evidence="4">DSM 525 / ATCC 6013</strain>
    </source>
</reference>
<evidence type="ECO:0000313" key="2">
    <source>
        <dbReference type="EMBL" id="KRU12504.1"/>
    </source>
</evidence>
<dbReference type="InterPro" id="IPR014287">
    <property type="entry name" value="Nase_Fe-Fe_AnfO"/>
</dbReference>
<dbReference type="NCBIfam" id="TIGR02940">
    <property type="entry name" value="anfO_nitrog"/>
    <property type="match status" value="1"/>
</dbReference>
<dbReference type="KEGG" id="cpat:CLPA_c14220"/>
<protein>
    <submittedName>
        <fullName evidence="1">Fe-only nitrogenase accessory protein AnfO</fullName>
    </submittedName>
</protein>
<dbReference type="GeneID" id="93073596"/>
<reference evidence="2" key="2">
    <citation type="submission" date="2015-10" db="EMBL/GenBank/DDBJ databases">
        <title>Improved Draft Genome Sequence of Clostridium pasteurianum Strain ATCC 6013 (DSM 525) Using a Hybrid Next-Generation Sequencing Approach.</title>
        <authorList>
            <person name="Pyne M.E."/>
            <person name="Utturkar S.M."/>
            <person name="Brown S.D."/>
            <person name="Moo-Young M."/>
            <person name="Chung D.A."/>
            <person name="Chou P.C."/>
        </authorList>
    </citation>
    <scope>NUCLEOTIDE SEQUENCE</scope>
    <source>
        <strain evidence="2">ATCC 6013</strain>
    </source>
</reference>
<dbReference type="Proteomes" id="UP000028042">
    <property type="component" value="Unassembled WGS sequence"/>
</dbReference>
<dbReference type="KEGG" id="cpae:CPAST_c14220"/>
<keyword evidence="4" id="KW-1185">Reference proteome</keyword>
<dbReference type="RefSeq" id="WP_003447891.1">
    <property type="nucleotide sequence ID" value="NZ_ANZB01000018.1"/>
</dbReference>
<dbReference type="EMBL" id="CP009268">
    <property type="protein sequence ID" value="AJA51489.1"/>
    <property type="molecule type" value="Genomic_DNA"/>
</dbReference>
<dbReference type="PATRIC" id="fig|1262449.3.peg.3824"/>
<evidence type="ECO:0000313" key="1">
    <source>
        <dbReference type="EMBL" id="AJA51489.1"/>
    </source>
</evidence>
<accession>A0A0H3J0X4</accession>
<dbReference type="eggNOG" id="ENOG50308XE">
    <property type="taxonomic scope" value="Bacteria"/>
</dbReference>
<gene>
    <name evidence="1" type="primary">anfO3</name>
    <name evidence="1" type="ORF">CLPA_c14220</name>
    <name evidence="2" type="ORF">CP6013_01752</name>
</gene>
<evidence type="ECO:0000313" key="4">
    <source>
        <dbReference type="Proteomes" id="UP000030905"/>
    </source>
</evidence>
<name>A0A0H3J0X4_CLOPA</name>
<organism evidence="1 4">
    <name type="scientific">Clostridium pasteurianum DSM 525 = ATCC 6013</name>
    <dbReference type="NCBI Taxonomy" id="1262449"/>
    <lineage>
        <taxon>Bacteria</taxon>
        <taxon>Bacillati</taxon>
        <taxon>Bacillota</taxon>
        <taxon>Clostridia</taxon>
        <taxon>Eubacteriales</taxon>
        <taxon>Clostridiaceae</taxon>
        <taxon>Clostridium</taxon>
    </lineage>
</organism>
<dbReference type="EMBL" id="JPGY02000001">
    <property type="protein sequence ID" value="KRU12504.1"/>
    <property type="molecule type" value="Genomic_DNA"/>
</dbReference>
<dbReference type="Proteomes" id="UP000030905">
    <property type="component" value="Chromosome"/>
</dbReference>
<dbReference type="Pfam" id="PF09582">
    <property type="entry name" value="AnfO_nitrog"/>
    <property type="match status" value="1"/>
</dbReference>
<evidence type="ECO:0000313" key="3">
    <source>
        <dbReference type="Proteomes" id="UP000028042"/>
    </source>
</evidence>